<dbReference type="GO" id="GO:0005829">
    <property type="term" value="C:cytosol"/>
    <property type="evidence" value="ECO:0007669"/>
    <property type="project" value="TreeGrafter"/>
</dbReference>
<dbReference type="AlphaFoldDB" id="A0A495RF02"/>
<dbReference type="PANTHER" id="PTHR10584:SF166">
    <property type="entry name" value="RIBOKINASE"/>
    <property type="match status" value="1"/>
</dbReference>
<dbReference type="Pfam" id="PF00294">
    <property type="entry name" value="PfkB"/>
    <property type="match status" value="1"/>
</dbReference>
<dbReference type="PANTHER" id="PTHR10584">
    <property type="entry name" value="SUGAR KINASE"/>
    <property type="match status" value="1"/>
</dbReference>
<keyword evidence="2 4" id="KW-0418">Kinase</keyword>
<dbReference type="EMBL" id="RBWY01000002">
    <property type="protein sequence ID" value="RKS85786.1"/>
    <property type="molecule type" value="Genomic_DNA"/>
</dbReference>
<organism evidence="4 5">
    <name type="scientific">Orbus hercynius</name>
    <dbReference type="NCBI Taxonomy" id="593135"/>
    <lineage>
        <taxon>Bacteria</taxon>
        <taxon>Pseudomonadati</taxon>
        <taxon>Pseudomonadota</taxon>
        <taxon>Gammaproteobacteria</taxon>
        <taxon>Orbales</taxon>
        <taxon>Orbaceae</taxon>
        <taxon>Orbus</taxon>
    </lineage>
</organism>
<dbReference type="Proteomes" id="UP000278542">
    <property type="component" value="Unassembled WGS sequence"/>
</dbReference>
<evidence type="ECO:0000259" key="3">
    <source>
        <dbReference type="Pfam" id="PF00294"/>
    </source>
</evidence>
<comment type="caution">
    <text evidence="4">The sequence shown here is derived from an EMBL/GenBank/DDBJ whole genome shotgun (WGS) entry which is preliminary data.</text>
</comment>
<name>A0A495RF02_9GAMM</name>
<feature type="domain" description="Carbohydrate kinase PfkB" evidence="3">
    <location>
        <begin position="2"/>
        <end position="77"/>
    </location>
</feature>
<proteinExistence type="predicted"/>
<dbReference type="GO" id="GO:0016301">
    <property type="term" value="F:kinase activity"/>
    <property type="evidence" value="ECO:0007669"/>
    <property type="project" value="UniProtKB-KW"/>
</dbReference>
<keyword evidence="1" id="KW-0808">Transferase</keyword>
<accession>A0A495RF02</accession>
<sequence length="89" mass="9267">MGVRTVIIALGSKGALIFDGQTHQYIEPFKKVAIDTTGAGDAFNGALCACLAKGQTTSQAATYAAAFASLPLSAKGQPTCHLINKFYNE</sequence>
<evidence type="ECO:0000256" key="2">
    <source>
        <dbReference type="ARBA" id="ARBA00022777"/>
    </source>
</evidence>
<evidence type="ECO:0000313" key="5">
    <source>
        <dbReference type="Proteomes" id="UP000278542"/>
    </source>
</evidence>
<protein>
    <submittedName>
        <fullName evidence="4">PfkB family carbohydrate kinase</fullName>
    </submittedName>
</protein>
<dbReference type="Gene3D" id="3.40.1190.20">
    <property type="match status" value="1"/>
</dbReference>
<evidence type="ECO:0000256" key="1">
    <source>
        <dbReference type="ARBA" id="ARBA00022679"/>
    </source>
</evidence>
<dbReference type="InterPro" id="IPR011611">
    <property type="entry name" value="PfkB_dom"/>
</dbReference>
<dbReference type="InterPro" id="IPR029056">
    <property type="entry name" value="Ribokinase-like"/>
</dbReference>
<dbReference type="SUPFAM" id="SSF53613">
    <property type="entry name" value="Ribokinase-like"/>
    <property type="match status" value="1"/>
</dbReference>
<gene>
    <name evidence="4" type="ORF">DES39_1202</name>
</gene>
<keyword evidence="5" id="KW-1185">Reference proteome</keyword>
<evidence type="ECO:0000313" key="4">
    <source>
        <dbReference type="EMBL" id="RKS85786.1"/>
    </source>
</evidence>
<reference evidence="4 5" key="1">
    <citation type="submission" date="2018-10" db="EMBL/GenBank/DDBJ databases">
        <title>Genomic Encyclopedia of Type Strains, Phase IV (KMG-IV): sequencing the most valuable type-strain genomes for metagenomic binning, comparative biology and taxonomic classification.</title>
        <authorList>
            <person name="Goeker M."/>
        </authorList>
    </citation>
    <scope>NUCLEOTIDE SEQUENCE [LARGE SCALE GENOMIC DNA]</scope>
    <source>
        <strain evidence="4 5">DSM 22228</strain>
    </source>
</reference>